<protein>
    <submittedName>
        <fullName evidence="2">N-acetylglucosamine kinase</fullName>
    </submittedName>
</protein>
<dbReference type="InterPro" id="IPR002731">
    <property type="entry name" value="ATPase_BadF"/>
</dbReference>
<name>A0A9X3E2N0_9HYPH</name>
<evidence type="ECO:0000313" key="3">
    <source>
        <dbReference type="Proteomes" id="UP001144805"/>
    </source>
</evidence>
<dbReference type="GO" id="GO:0016301">
    <property type="term" value="F:kinase activity"/>
    <property type="evidence" value="ECO:0007669"/>
    <property type="project" value="UniProtKB-KW"/>
</dbReference>
<sequence>MSGSIAARTGQPILVGVDGGGTRCRARARWRDGTPIGECITGTANILAGVEAARDNIVAAVEGALVEGGLGHADLGRCLVGLGLAGANIPDLSERFLAADLPFARTALEMDAWIACRGAHPDGNGAIAILGTGTAYVVQTGGVFVTVGGWGFHVGDQGSGAWLGHMALRQAALAHDALVEPTGLTDALLAQFDGKPDRIVTFCKTALPRDYGSFAPLVFERAAAGDAIADGILAEATRDIELALNRLVALGAARISLLGGLAPLYAERLSPEISAHIAPPAGDALDGALILAATLLPAEAPA</sequence>
<keyword evidence="2" id="KW-0808">Transferase</keyword>
<proteinExistence type="predicted"/>
<dbReference type="Gene3D" id="3.30.420.40">
    <property type="match status" value="2"/>
</dbReference>
<keyword evidence="3" id="KW-1185">Reference proteome</keyword>
<dbReference type="Proteomes" id="UP001144805">
    <property type="component" value="Unassembled WGS sequence"/>
</dbReference>
<evidence type="ECO:0000313" key="2">
    <source>
        <dbReference type="EMBL" id="MCX5569512.1"/>
    </source>
</evidence>
<dbReference type="Pfam" id="PF01869">
    <property type="entry name" value="BcrAD_BadFG"/>
    <property type="match status" value="1"/>
</dbReference>
<dbReference type="CDD" id="cd24082">
    <property type="entry name" value="ASKHA_NBD_GspK-like"/>
    <property type="match status" value="1"/>
</dbReference>
<organism evidence="2 3">
    <name type="scientific">Kaistia nematophila</name>
    <dbReference type="NCBI Taxonomy" id="2994654"/>
    <lineage>
        <taxon>Bacteria</taxon>
        <taxon>Pseudomonadati</taxon>
        <taxon>Pseudomonadota</taxon>
        <taxon>Alphaproteobacteria</taxon>
        <taxon>Hyphomicrobiales</taxon>
        <taxon>Kaistiaceae</taxon>
        <taxon>Kaistia</taxon>
    </lineage>
</organism>
<dbReference type="PANTHER" id="PTHR43190">
    <property type="entry name" value="N-ACETYL-D-GLUCOSAMINE KINASE"/>
    <property type="match status" value="1"/>
</dbReference>
<dbReference type="PANTHER" id="PTHR43190:SF3">
    <property type="entry name" value="N-ACETYL-D-GLUCOSAMINE KINASE"/>
    <property type="match status" value="1"/>
</dbReference>
<accession>A0A9X3E2N0</accession>
<keyword evidence="2" id="KW-0418">Kinase</keyword>
<reference evidence="2" key="1">
    <citation type="submission" date="2022-11" db="EMBL/GenBank/DDBJ databases">
        <title>Biodiversity and phylogenetic relationships of bacteria.</title>
        <authorList>
            <person name="Machado R.A.R."/>
            <person name="Bhat A."/>
            <person name="Loulou A."/>
            <person name="Kallel S."/>
        </authorList>
    </citation>
    <scope>NUCLEOTIDE SEQUENCE</scope>
    <source>
        <strain evidence="2">K-TC2</strain>
    </source>
</reference>
<dbReference type="RefSeq" id="WP_266338477.1">
    <property type="nucleotide sequence ID" value="NZ_JAPKNK010000003.1"/>
</dbReference>
<gene>
    <name evidence="2" type="ORF">OSH07_09950</name>
</gene>
<dbReference type="SUPFAM" id="SSF53067">
    <property type="entry name" value="Actin-like ATPase domain"/>
    <property type="match status" value="2"/>
</dbReference>
<evidence type="ECO:0000259" key="1">
    <source>
        <dbReference type="Pfam" id="PF01869"/>
    </source>
</evidence>
<dbReference type="EMBL" id="JAPKNK010000003">
    <property type="protein sequence ID" value="MCX5569512.1"/>
    <property type="molecule type" value="Genomic_DNA"/>
</dbReference>
<dbReference type="AlphaFoldDB" id="A0A9X3E2N0"/>
<dbReference type="InterPro" id="IPR043129">
    <property type="entry name" value="ATPase_NBD"/>
</dbReference>
<feature type="domain" description="ATPase BadF/BadG/BcrA/BcrD type" evidence="1">
    <location>
        <begin position="15"/>
        <end position="264"/>
    </location>
</feature>
<comment type="caution">
    <text evidence="2">The sequence shown here is derived from an EMBL/GenBank/DDBJ whole genome shotgun (WGS) entry which is preliminary data.</text>
</comment>
<dbReference type="InterPro" id="IPR052519">
    <property type="entry name" value="Euk-type_GlcNAc_Kinase"/>
</dbReference>